<reference evidence="2 3" key="1">
    <citation type="journal article" date="2009" name="Stand. Genomic Sci.">
        <title>Complete genome sequence of Jonesia denitrificans type strain (Prevot 55134).</title>
        <authorList>
            <person name="Pukall R."/>
            <person name="Gehrich-Schroter G."/>
            <person name="Lapidus A."/>
            <person name="Nolan M."/>
            <person name="Glavina Del Rio T."/>
            <person name="Lucas S."/>
            <person name="Chen F."/>
            <person name="Tice H."/>
            <person name="Pitluck S."/>
            <person name="Cheng J.F."/>
            <person name="Copeland A."/>
            <person name="Saunders E."/>
            <person name="Brettin T."/>
            <person name="Detter J.C."/>
            <person name="Bruce D."/>
            <person name="Goodwin L."/>
            <person name="Pati A."/>
            <person name="Ivanova N."/>
            <person name="Mavromatis K."/>
            <person name="Ovchinnikova G."/>
            <person name="Chen A."/>
            <person name="Palaniappan K."/>
            <person name="Land M."/>
            <person name="Hauser L."/>
            <person name="Chang Y.J."/>
            <person name="Jeffries C.D."/>
            <person name="Chain P."/>
            <person name="Goker M."/>
            <person name="Bristow J."/>
            <person name="Eisen J.A."/>
            <person name="Markowitz V."/>
            <person name="Hugenholtz P."/>
            <person name="Kyrpides N.C."/>
            <person name="Klenk H.P."/>
            <person name="Han C."/>
        </authorList>
    </citation>
    <scope>NUCLEOTIDE SEQUENCE [LARGE SCALE GENOMIC DNA]</scope>
    <source>
        <strain evidence="3">ATCC 14870 / DSM 20603 / BCRC 15368 / CIP 55.134 / JCM 11481 / NBRC 15587 / NCTC 10816 / Prevot 55134</strain>
    </source>
</reference>
<dbReference type="Proteomes" id="UP000000628">
    <property type="component" value="Chromosome"/>
</dbReference>
<evidence type="ECO:0000256" key="1">
    <source>
        <dbReference type="SAM" id="MobiDB-lite"/>
    </source>
</evidence>
<evidence type="ECO:0000313" key="2">
    <source>
        <dbReference type="EMBL" id="ACV08155.1"/>
    </source>
</evidence>
<gene>
    <name evidence="2" type="ordered locus">Jden_0491</name>
</gene>
<dbReference type="EMBL" id="CP001706">
    <property type="protein sequence ID" value="ACV08155.1"/>
    <property type="molecule type" value="Genomic_DNA"/>
</dbReference>
<accession>C7R096</accession>
<evidence type="ECO:0000313" key="3">
    <source>
        <dbReference type="Proteomes" id="UP000000628"/>
    </source>
</evidence>
<feature type="compositionally biased region" description="Low complexity" evidence="1">
    <location>
        <begin position="37"/>
        <end position="53"/>
    </location>
</feature>
<protein>
    <submittedName>
        <fullName evidence="2">Uncharacterized protein</fullName>
    </submittedName>
</protein>
<sequence>MYWIRRAVALAILVALVALVSWGVRSAWAALFGEDTSSSATSTGGTGDTSTDAQPADTDTGGPAACDPAHITLTLTSDKTTTTPGETLPFTVTMRYTGEADCTVDAGLSERVVTVHSGNDNIWSSAHCDTAGSRTLLFATGDQDEMIVPWQSTRSTKDCENDLPELKPGTYYAVVSYDGKTSERFVFSVA</sequence>
<name>C7R096_JONDD</name>
<keyword evidence="3" id="KW-1185">Reference proteome</keyword>
<dbReference type="HOGENOM" id="CLU_075791_3_0_11"/>
<dbReference type="STRING" id="471856.Jden_0491"/>
<organism evidence="2 3">
    <name type="scientific">Jonesia denitrificans (strain ATCC 14870 / DSM 20603 / BCRC 15368 / CIP 55.134 / JCM 11481 / NBRC 15587 / NCTC 10816 / Prevot 55134)</name>
    <name type="common">Listeria denitrificans</name>
    <dbReference type="NCBI Taxonomy" id="471856"/>
    <lineage>
        <taxon>Bacteria</taxon>
        <taxon>Bacillati</taxon>
        <taxon>Actinomycetota</taxon>
        <taxon>Actinomycetes</taxon>
        <taxon>Micrococcales</taxon>
        <taxon>Jonesiaceae</taxon>
        <taxon>Jonesia</taxon>
    </lineage>
</organism>
<feature type="region of interest" description="Disordered" evidence="1">
    <location>
        <begin position="37"/>
        <end position="65"/>
    </location>
</feature>
<dbReference type="KEGG" id="jde:Jden_0491"/>
<dbReference type="AlphaFoldDB" id="C7R096"/>
<proteinExistence type="predicted"/>